<dbReference type="RefSeq" id="WP_080834439.1">
    <property type="nucleotide sequence ID" value="NZ_LT009756.1"/>
</dbReference>
<reference evidence="1 2" key="1">
    <citation type="submission" date="2016-01" db="EMBL/GenBank/DDBJ databases">
        <authorList>
            <person name="Regsiter A."/>
            <person name="william w."/>
        </authorList>
    </citation>
    <scope>NUCLEOTIDE SEQUENCE [LARGE SCALE GENOMIC DNA]</scope>
    <source>
        <strain evidence="1 2">CFBP 6927</strain>
    </source>
</reference>
<proteinExistence type="predicted"/>
<dbReference type="Proteomes" id="UP000191812">
    <property type="component" value="Unassembled WGS sequence"/>
</dbReference>
<sequence length="82" mass="9308">MIAYDVWSPLKGGLLRLLWRYPRKLPGVKSLRTYPLLELPRDDNAFSVTNLGTVQMVRVGKKAAGREIYGTEYLQFPKVLAA</sequence>
<protein>
    <submittedName>
        <fullName evidence="1">Uncharacterized protein</fullName>
    </submittedName>
</protein>
<gene>
    <name evidence="1" type="ORF">AGR13a_Cc170301</name>
</gene>
<organism evidence="1 2">
    <name type="scientific">Agrobacterium genomosp. 13 str. CFBP 6927</name>
    <dbReference type="NCBI Taxonomy" id="1183428"/>
    <lineage>
        <taxon>Bacteria</taxon>
        <taxon>Pseudomonadati</taxon>
        <taxon>Pseudomonadota</taxon>
        <taxon>Alphaproteobacteria</taxon>
        <taxon>Hyphomicrobiales</taxon>
        <taxon>Rhizobiaceae</taxon>
        <taxon>Rhizobium/Agrobacterium group</taxon>
        <taxon>Agrobacterium</taxon>
        <taxon>Agrobacterium tumefaciens complex</taxon>
    </lineage>
</organism>
<accession>A0ABM9VBZ0</accession>
<name>A0ABM9VBZ0_9HYPH</name>
<evidence type="ECO:0000313" key="2">
    <source>
        <dbReference type="Proteomes" id="UP000191812"/>
    </source>
</evidence>
<evidence type="ECO:0000313" key="1">
    <source>
        <dbReference type="EMBL" id="CUX14195.1"/>
    </source>
</evidence>
<comment type="caution">
    <text evidence="1">The sequence shown here is derived from an EMBL/GenBank/DDBJ whole genome shotgun (WGS) entry which is preliminary data.</text>
</comment>
<dbReference type="EMBL" id="FBWH01000009">
    <property type="protein sequence ID" value="CUX14195.1"/>
    <property type="molecule type" value="Genomic_DNA"/>
</dbReference>
<keyword evidence="2" id="KW-1185">Reference proteome</keyword>